<evidence type="ECO:0000256" key="14">
    <source>
        <dbReference type="SAM" id="MobiDB-lite"/>
    </source>
</evidence>
<dbReference type="PANTHER" id="PTHR33445">
    <property type="entry name" value="ATP SYNTHASE SUBUNIT B', CHLOROPLASTIC"/>
    <property type="match status" value="1"/>
</dbReference>
<sequence>MVLVFGIVFVVLARYGFPVILGQVDARKAYIDRSLEAAREAQARLAGIQAEGDAVLARAHEEETRILTESLATRERLLAQARADAQTEGQKWLQEARRQVDQEKERAMNDLRRQVAVLSVDIAEKVLRERLAQGDEQQQLVERLLDEWTAKKGSSAPASSAASSEERKEEK</sequence>
<keyword evidence="8" id="KW-0375">Hydrogen ion transport</keyword>
<dbReference type="GO" id="GO:0015986">
    <property type="term" value="P:proton motive force-driven ATP synthesis"/>
    <property type="evidence" value="ECO:0007669"/>
    <property type="project" value="InterPro"/>
</dbReference>
<dbReference type="InterPro" id="IPR028987">
    <property type="entry name" value="ATP_synth_B-like_membr_sf"/>
</dbReference>
<evidence type="ECO:0000256" key="5">
    <source>
        <dbReference type="ARBA" id="ARBA00022475"/>
    </source>
</evidence>
<evidence type="ECO:0000256" key="12">
    <source>
        <dbReference type="ARBA" id="ARBA00023310"/>
    </source>
</evidence>
<evidence type="ECO:0000313" key="15">
    <source>
        <dbReference type="EMBL" id="EJX11012.1"/>
    </source>
</evidence>
<feature type="region of interest" description="Disordered" evidence="14">
    <location>
        <begin position="147"/>
        <end position="171"/>
    </location>
</feature>
<dbReference type="HAMAP" id="MF_01398">
    <property type="entry name" value="ATP_synth_b_bprime"/>
    <property type="match status" value="1"/>
</dbReference>
<evidence type="ECO:0000256" key="13">
    <source>
        <dbReference type="ARBA" id="ARBA00025198"/>
    </source>
</evidence>
<evidence type="ECO:0000256" key="6">
    <source>
        <dbReference type="ARBA" id="ARBA00022547"/>
    </source>
</evidence>
<dbReference type="CDD" id="cd06503">
    <property type="entry name" value="ATP-synt_Fo_b"/>
    <property type="match status" value="1"/>
</dbReference>
<comment type="subcellular location">
    <subcellularLocation>
        <location evidence="2">Endomembrane system</location>
    </subcellularLocation>
    <subcellularLocation>
        <location evidence="1">Membrane</location>
        <topology evidence="1">Single-pass membrane protein</topology>
    </subcellularLocation>
</comment>
<dbReference type="GO" id="GO:0046961">
    <property type="term" value="F:proton-transporting ATPase activity, rotational mechanism"/>
    <property type="evidence" value="ECO:0007669"/>
    <property type="project" value="TreeGrafter"/>
</dbReference>
<dbReference type="GO" id="GO:0045259">
    <property type="term" value="C:proton-transporting ATP synthase complex"/>
    <property type="evidence" value="ECO:0007669"/>
    <property type="project" value="UniProtKB-KW"/>
</dbReference>
<dbReference type="NCBIfam" id="TIGR01144">
    <property type="entry name" value="ATP_synt_b"/>
    <property type="match status" value="1"/>
</dbReference>
<comment type="function">
    <text evidence="13">F(1)F(0) ATP synthase produces ATP from ADP in the presence of a proton or sodium gradient. F-type ATPases consist of two structural domains, F(1) containing the extramembraneous catalytic core and F(0) containing the membrane proton channel, linked together by a central stalk and a peripheral stalk. During catalysis, ATP synthesis in the catalytic domain of F(1) is coupled via a rotary mechanism of the central stalk subunits to proton translocation.</text>
</comment>
<keyword evidence="9" id="KW-1133">Transmembrane helix</keyword>
<dbReference type="SUPFAM" id="SSF81573">
    <property type="entry name" value="F1F0 ATP synthase subunit B, membrane domain"/>
    <property type="match status" value="1"/>
</dbReference>
<dbReference type="Pfam" id="PF00430">
    <property type="entry name" value="ATP-synt_B"/>
    <property type="match status" value="1"/>
</dbReference>
<keyword evidence="4" id="KW-0813">Transport</keyword>
<dbReference type="InterPro" id="IPR005864">
    <property type="entry name" value="ATP_synth_F0_bsu_bac"/>
</dbReference>
<proteinExistence type="inferred from homology"/>
<gene>
    <name evidence="15" type="ORF">EVA_00286</name>
</gene>
<dbReference type="InterPro" id="IPR002146">
    <property type="entry name" value="ATP_synth_b/b'su_bac/chlpt"/>
</dbReference>
<keyword evidence="7" id="KW-0812">Transmembrane</keyword>
<dbReference type="Gene3D" id="1.20.5.620">
    <property type="entry name" value="F1F0 ATP synthase subunit B, membrane domain"/>
    <property type="match status" value="1"/>
</dbReference>
<keyword evidence="10" id="KW-0406">Ion transport</keyword>
<comment type="similarity">
    <text evidence="3">Belongs to the ATPase B chain family.</text>
</comment>
<dbReference type="EMBL" id="AMCI01000007">
    <property type="protein sequence ID" value="EJX11012.1"/>
    <property type="molecule type" value="Genomic_DNA"/>
</dbReference>
<reference evidence="15" key="1">
    <citation type="journal article" date="2012" name="PLoS ONE">
        <title>Gene sets for utilization of primary and secondary nutrition supplies in the distal gut of endangered iberian lynx.</title>
        <authorList>
            <person name="Alcaide M."/>
            <person name="Messina E."/>
            <person name="Richter M."/>
            <person name="Bargiela R."/>
            <person name="Peplies J."/>
            <person name="Huws S.A."/>
            <person name="Newbold C.J."/>
            <person name="Golyshin P.N."/>
            <person name="Simon M.A."/>
            <person name="Lopez G."/>
            <person name="Yakimov M.M."/>
            <person name="Ferrer M."/>
        </authorList>
    </citation>
    <scope>NUCLEOTIDE SEQUENCE</scope>
</reference>
<comment type="caution">
    <text evidence="15">The sequence shown here is derived from an EMBL/GenBank/DDBJ whole genome shotgun (WGS) entry which is preliminary data.</text>
</comment>
<evidence type="ECO:0000256" key="3">
    <source>
        <dbReference type="ARBA" id="ARBA00005513"/>
    </source>
</evidence>
<protein>
    <submittedName>
        <fullName evidence="15">ATP synthase F0, B subunit</fullName>
    </submittedName>
</protein>
<keyword evidence="11" id="KW-0472">Membrane</keyword>
<dbReference type="PANTHER" id="PTHR33445:SF1">
    <property type="entry name" value="ATP SYNTHASE SUBUNIT B"/>
    <property type="match status" value="1"/>
</dbReference>
<accession>J9GRF0</accession>
<evidence type="ECO:0000256" key="1">
    <source>
        <dbReference type="ARBA" id="ARBA00004167"/>
    </source>
</evidence>
<organism evidence="15">
    <name type="scientific">gut metagenome</name>
    <dbReference type="NCBI Taxonomy" id="749906"/>
    <lineage>
        <taxon>unclassified sequences</taxon>
        <taxon>metagenomes</taxon>
        <taxon>organismal metagenomes</taxon>
    </lineage>
</organism>
<evidence type="ECO:0000256" key="7">
    <source>
        <dbReference type="ARBA" id="ARBA00022692"/>
    </source>
</evidence>
<dbReference type="AlphaFoldDB" id="J9GRF0"/>
<evidence type="ECO:0000256" key="9">
    <source>
        <dbReference type="ARBA" id="ARBA00022989"/>
    </source>
</evidence>
<keyword evidence="6" id="KW-0138">CF(0)</keyword>
<keyword evidence="12" id="KW-0066">ATP synthesis</keyword>
<evidence type="ECO:0000256" key="8">
    <source>
        <dbReference type="ARBA" id="ARBA00022781"/>
    </source>
</evidence>
<evidence type="ECO:0000256" key="10">
    <source>
        <dbReference type="ARBA" id="ARBA00023065"/>
    </source>
</evidence>
<dbReference type="InterPro" id="IPR050059">
    <property type="entry name" value="ATP_synthase_B_chain"/>
</dbReference>
<name>J9GRF0_9ZZZZ</name>
<dbReference type="GO" id="GO:0012505">
    <property type="term" value="C:endomembrane system"/>
    <property type="evidence" value="ECO:0007669"/>
    <property type="project" value="UniProtKB-SubCell"/>
</dbReference>
<evidence type="ECO:0000256" key="4">
    <source>
        <dbReference type="ARBA" id="ARBA00022448"/>
    </source>
</evidence>
<feature type="compositionally biased region" description="Low complexity" evidence="14">
    <location>
        <begin position="151"/>
        <end position="163"/>
    </location>
</feature>
<evidence type="ECO:0000256" key="11">
    <source>
        <dbReference type="ARBA" id="ARBA00023136"/>
    </source>
</evidence>
<keyword evidence="5" id="KW-1003">Cell membrane</keyword>
<evidence type="ECO:0000256" key="2">
    <source>
        <dbReference type="ARBA" id="ARBA00004308"/>
    </source>
</evidence>